<feature type="region of interest" description="Disordered" evidence="1">
    <location>
        <begin position="565"/>
        <end position="609"/>
    </location>
</feature>
<feature type="region of interest" description="Disordered" evidence="1">
    <location>
        <begin position="273"/>
        <end position="406"/>
    </location>
</feature>
<feature type="region of interest" description="Disordered" evidence="1">
    <location>
        <begin position="13"/>
        <end position="149"/>
    </location>
</feature>
<feature type="compositionally biased region" description="Basic and acidic residues" evidence="1">
    <location>
        <begin position="472"/>
        <end position="485"/>
    </location>
</feature>
<protein>
    <submittedName>
        <fullName evidence="2">Uncharacterized protein</fullName>
    </submittedName>
</protein>
<feature type="compositionally biased region" description="Polar residues" evidence="1">
    <location>
        <begin position="344"/>
        <end position="362"/>
    </location>
</feature>
<feature type="region of interest" description="Disordered" evidence="1">
    <location>
        <begin position="471"/>
        <end position="498"/>
    </location>
</feature>
<feature type="compositionally biased region" description="Polar residues" evidence="1">
    <location>
        <begin position="279"/>
        <end position="291"/>
    </location>
</feature>
<dbReference type="AlphaFoldDB" id="A0AAE1AEK1"/>
<proteinExistence type="predicted"/>
<feature type="region of interest" description="Disordered" evidence="1">
    <location>
        <begin position="510"/>
        <end position="552"/>
    </location>
</feature>
<evidence type="ECO:0000313" key="3">
    <source>
        <dbReference type="Proteomes" id="UP001283361"/>
    </source>
</evidence>
<dbReference type="EMBL" id="JAWDGP010001963">
    <property type="protein sequence ID" value="KAK3786469.1"/>
    <property type="molecule type" value="Genomic_DNA"/>
</dbReference>
<dbReference type="Proteomes" id="UP001283361">
    <property type="component" value="Unassembled WGS sequence"/>
</dbReference>
<feature type="compositionally biased region" description="Basic and acidic residues" evidence="1">
    <location>
        <begin position="304"/>
        <end position="317"/>
    </location>
</feature>
<feature type="region of interest" description="Disordered" evidence="1">
    <location>
        <begin position="667"/>
        <end position="815"/>
    </location>
</feature>
<sequence>MAFLPTFRLSSHVGRRPVCQDPSGERKRCQPSPTPGRTSVCDVTRIDIYPDSNGDPATRCTEPRSSAVLSAKPPRSSFSRSVEHASRNSSAHRKQARSTSSSGAAHLSRSADASRSRSKTGNSVKSDNKLEDSDGAFDNDNDGDDDGNEVDAASGVYCVIKSGVTPRSRVGRQFPGTLTKHQFRQVCSRPHQAVVFTADTASLLLQSGPPMLIRPAADVSLHRSTTRSAIQRVTDVNYLTELHAVPRSKSGKESGSRRNQDLYRARLALGRSGTLKSADVTQTHPDTSPSQAGGEPVKALPRTTSEETLCRSRSADVKKKRLDTQQAAYISRDSSAGSRHHQRTSAPAQSRSEPSNSATASNMARRHQVKKATQQKPQPAPLAENVAGNHKTLSPSKHGFHPRSHSPTFKRLFAASERLQEAQPAACDPSMNTASVSSYPVDSNFYDSSSSESLRDMRTTVSQDLLNGILQADRDSNNNDIDIHSKKTANNTSSSPRCLRERNVRVLHKHQSVPNQESSPLVADTGVRRDRGGMREARALRRKTQSHVMRQRHDVSYDRAVVHDTASSAASGPINPYSRETQGGHKRTSRLPGPGGGELSPSTTPPLTGHHAVEMEARVRDGQPTQLHFFLPQLADGMSDGSAGNLTGRSNYRERRLELLDWRDSRCSGSDGGLHHDSSAVGPGGVLRRDNNDENDPTSTTTITKIQISKVSKETRSRNAQPSRPDQQPARDPTSHKTNGHRGASKERITACDLKNGHLTLNRGRQSPQARDDGFGFSLSQKPKRQISPLRAQTQKVAERPARNRRASNSPFRAPVYLESQLPSEKLKKQIEDFPTLVSMDYSETDTSLQVR</sequence>
<comment type="caution">
    <text evidence="2">The sequence shown here is derived from an EMBL/GenBank/DDBJ whole genome shotgun (WGS) entry which is preliminary data.</text>
</comment>
<gene>
    <name evidence="2" type="ORF">RRG08_058527</name>
</gene>
<feature type="compositionally biased region" description="Polar residues" evidence="1">
    <location>
        <begin position="324"/>
        <end position="337"/>
    </location>
</feature>
<keyword evidence="3" id="KW-1185">Reference proteome</keyword>
<organism evidence="2 3">
    <name type="scientific">Elysia crispata</name>
    <name type="common">lettuce slug</name>
    <dbReference type="NCBI Taxonomy" id="231223"/>
    <lineage>
        <taxon>Eukaryota</taxon>
        <taxon>Metazoa</taxon>
        <taxon>Spiralia</taxon>
        <taxon>Lophotrochozoa</taxon>
        <taxon>Mollusca</taxon>
        <taxon>Gastropoda</taxon>
        <taxon>Heterobranchia</taxon>
        <taxon>Euthyneura</taxon>
        <taxon>Panpulmonata</taxon>
        <taxon>Sacoglossa</taxon>
        <taxon>Placobranchoidea</taxon>
        <taxon>Plakobranchidae</taxon>
        <taxon>Elysia</taxon>
    </lineage>
</organism>
<feature type="compositionally biased region" description="Low complexity" evidence="1">
    <location>
        <begin position="698"/>
        <end position="710"/>
    </location>
</feature>
<name>A0AAE1AEK1_9GAST</name>
<reference evidence="2" key="1">
    <citation type="journal article" date="2023" name="G3 (Bethesda)">
        <title>A reference genome for the long-term kleptoplast-retaining sea slug Elysia crispata morphotype clarki.</title>
        <authorList>
            <person name="Eastman K.E."/>
            <person name="Pendleton A.L."/>
            <person name="Shaikh M.A."/>
            <person name="Suttiyut T."/>
            <person name="Ogas R."/>
            <person name="Tomko P."/>
            <person name="Gavelis G."/>
            <person name="Widhalm J.R."/>
            <person name="Wisecaver J.H."/>
        </authorList>
    </citation>
    <scope>NUCLEOTIDE SEQUENCE</scope>
    <source>
        <strain evidence="2">ECLA1</strain>
    </source>
</reference>
<feature type="compositionally biased region" description="Acidic residues" evidence="1">
    <location>
        <begin position="133"/>
        <end position="149"/>
    </location>
</feature>
<accession>A0AAE1AEK1</accession>
<feature type="compositionally biased region" description="Low complexity" evidence="1">
    <location>
        <begin position="104"/>
        <end position="113"/>
    </location>
</feature>
<evidence type="ECO:0000256" key="1">
    <source>
        <dbReference type="SAM" id="MobiDB-lite"/>
    </source>
</evidence>
<feature type="compositionally biased region" description="Basic and acidic residues" evidence="1">
    <location>
        <begin position="526"/>
        <end position="539"/>
    </location>
</feature>
<evidence type="ECO:0000313" key="2">
    <source>
        <dbReference type="EMBL" id="KAK3786469.1"/>
    </source>
</evidence>